<name>A0ACC0KCE3_CHOFU</name>
<protein>
    <submittedName>
        <fullName evidence="1">Uncharacterized protein</fullName>
    </submittedName>
</protein>
<gene>
    <name evidence="1" type="ORF">MSG28_012297</name>
</gene>
<dbReference type="EMBL" id="CM046121">
    <property type="protein sequence ID" value="KAI8434182.1"/>
    <property type="molecule type" value="Genomic_DNA"/>
</dbReference>
<sequence>MICHICQAEGSSPASHLGVCEKTIQDVVERFWDIIEDININNVLGFLRDNIVGVVVLVTAFVWIPASCVISYVDRRRQRQHQKYVEWERQHDLVHHSSPRKIIHTRLPKQKPPGMKTVIQGTSQL</sequence>
<accession>A0ACC0KCE3</accession>
<organism evidence="1 2">
    <name type="scientific">Choristoneura fumiferana</name>
    <name type="common">Spruce budworm moth</name>
    <name type="synonym">Archips fumiferana</name>
    <dbReference type="NCBI Taxonomy" id="7141"/>
    <lineage>
        <taxon>Eukaryota</taxon>
        <taxon>Metazoa</taxon>
        <taxon>Ecdysozoa</taxon>
        <taxon>Arthropoda</taxon>
        <taxon>Hexapoda</taxon>
        <taxon>Insecta</taxon>
        <taxon>Pterygota</taxon>
        <taxon>Neoptera</taxon>
        <taxon>Endopterygota</taxon>
        <taxon>Lepidoptera</taxon>
        <taxon>Glossata</taxon>
        <taxon>Ditrysia</taxon>
        <taxon>Tortricoidea</taxon>
        <taxon>Tortricidae</taxon>
        <taxon>Tortricinae</taxon>
        <taxon>Choristoneura</taxon>
    </lineage>
</organism>
<evidence type="ECO:0000313" key="1">
    <source>
        <dbReference type="EMBL" id="KAI8434182.1"/>
    </source>
</evidence>
<reference evidence="1 2" key="1">
    <citation type="journal article" date="2022" name="Genome Biol. Evol.">
        <title>The Spruce Budworm Genome: Reconstructing the Evolutionary History of Antifreeze Proteins.</title>
        <authorList>
            <person name="Beliveau C."/>
            <person name="Gagne P."/>
            <person name="Picq S."/>
            <person name="Vernygora O."/>
            <person name="Keeling C.I."/>
            <person name="Pinkney K."/>
            <person name="Doucet D."/>
            <person name="Wen F."/>
            <person name="Johnston J.S."/>
            <person name="Maaroufi H."/>
            <person name="Boyle B."/>
            <person name="Laroche J."/>
            <person name="Dewar K."/>
            <person name="Juretic N."/>
            <person name="Blackburn G."/>
            <person name="Nisole A."/>
            <person name="Brunet B."/>
            <person name="Brandao M."/>
            <person name="Lumley L."/>
            <person name="Duan J."/>
            <person name="Quan G."/>
            <person name="Lucarotti C.J."/>
            <person name="Roe A.D."/>
            <person name="Sperling F.A.H."/>
            <person name="Levesque R.C."/>
            <person name="Cusson M."/>
        </authorList>
    </citation>
    <scope>NUCLEOTIDE SEQUENCE [LARGE SCALE GENOMIC DNA]</scope>
    <source>
        <strain evidence="1">Glfc:IPQL:Cfum</strain>
    </source>
</reference>
<comment type="caution">
    <text evidence="1">The sequence shown here is derived from an EMBL/GenBank/DDBJ whole genome shotgun (WGS) entry which is preliminary data.</text>
</comment>
<keyword evidence="2" id="KW-1185">Reference proteome</keyword>
<proteinExistence type="predicted"/>
<evidence type="ECO:0000313" key="2">
    <source>
        <dbReference type="Proteomes" id="UP001064048"/>
    </source>
</evidence>
<dbReference type="Proteomes" id="UP001064048">
    <property type="component" value="Chromosome 21"/>
</dbReference>